<name>A0AAD8KF59_TARER</name>
<evidence type="ECO:0000256" key="2">
    <source>
        <dbReference type="PROSITE-ProRule" id="PRU00176"/>
    </source>
</evidence>
<evidence type="ECO:0000256" key="1">
    <source>
        <dbReference type="ARBA" id="ARBA00022884"/>
    </source>
</evidence>
<keyword evidence="5" id="KW-1185">Reference proteome</keyword>
<dbReference type="EMBL" id="JAUHHV010000007">
    <property type="protein sequence ID" value="KAK1419966.1"/>
    <property type="molecule type" value="Genomic_DNA"/>
</dbReference>
<keyword evidence="1 2" id="KW-0694">RNA-binding</keyword>
<dbReference type="InterPro" id="IPR052462">
    <property type="entry name" value="SLIRP/GR-RBP-like"/>
</dbReference>
<dbReference type="Pfam" id="PF00076">
    <property type="entry name" value="RRM_1"/>
    <property type="match status" value="1"/>
</dbReference>
<dbReference type="SMART" id="SM00360">
    <property type="entry name" value="RRM"/>
    <property type="match status" value="1"/>
</dbReference>
<dbReference type="GO" id="GO:0003723">
    <property type="term" value="F:RNA binding"/>
    <property type="evidence" value="ECO:0007669"/>
    <property type="project" value="UniProtKB-UniRule"/>
</dbReference>
<dbReference type="PANTHER" id="PTHR48027">
    <property type="entry name" value="HETEROGENEOUS NUCLEAR RIBONUCLEOPROTEIN 87F-RELATED"/>
    <property type="match status" value="1"/>
</dbReference>
<dbReference type="SUPFAM" id="SSF54928">
    <property type="entry name" value="RNA-binding domain, RBD"/>
    <property type="match status" value="1"/>
</dbReference>
<dbReference type="Gene3D" id="3.30.70.330">
    <property type="match status" value="1"/>
</dbReference>
<feature type="domain" description="RRM" evidence="3">
    <location>
        <begin position="8"/>
        <end position="86"/>
    </location>
</feature>
<dbReference type="InterPro" id="IPR000504">
    <property type="entry name" value="RRM_dom"/>
</dbReference>
<evidence type="ECO:0000313" key="5">
    <source>
        <dbReference type="Proteomes" id="UP001229421"/>
    </source>
</evidence>
<dbReference type="InterPro" id="IPR035979">
    <property type="entry name" value="RBD_domain_sf"/>
</dbReference>
<gene>
    <name evidence="4" type="ORF">QVD17_29431</name>
</gene>
<dbReference type="InterPro" id="IPR012677">
    <property type="entry name" value="Nucleotide-bd_a/b_plait_sf"/>
</dbReference>
<dbReference type="AlphaFoldDB" id="A0AAD8KF59"/>
<protein>
    <recommendedName>
        <fullName evidence="3">RRM domain-containing protein</fullName>
    </recommendedName>
</protein>
<sequence>MSNETSNWKMFVGGLGPDVNDTSLREAFSVHGEVTEAKVVTDRKTGMSRGFGFVTFTDYYSAWDSMNIMDQWDLYGRTATVRFAEDVDIDDTDDDDFASDDAAATALVEGKLQGQ</sequence>
<proteinExistence type="predicted"/>
<dbReference type="PROSITE" id="PS50102">
    <property type="entry name" value="RRM"/>
    <property type="match status" value="1"/>
</dbReference>
<dbReference type="Proteomes" id="UP001229421">
    <property type="component" value="Unassembled WGS sequence"/>
</dbReference>
<accession>A0AAD8KF59</accession>
<comment type="caution">
    <text evidence="4">The sequence shown here is derived from an EMBL/GenBank/DDBJ whole genome shotgun (WGS) entry which is preliminary data.</text>
</comment>
<reference evidence="4" key="1">
    <citation type="journal article" date="2023" name="bioRxiv">
        <title>Improved chromosome-level genome assembly for marigold (Tagetes erecta).</title>
        <authorList>
            <person name="Jiang F."/>
            <person name="Yuan L."/>
            <person name="Wang S."/>
            <person name="Wang H."/>
            <person name="Xu D."/>
            <person name="Wang A."/>
            <person name="Fan W."/>
        </authorList>
    </citation>
    <scope>NUCLEOTIDE SEQUENCE</scope>
    <source>
        <strain evidence="4">WSJ</strain>
        <tissue evidence="4">Leaf</tissue>
    </source>
</reference>
<evidence type="ECO:0000259" key="3">
    <source>
        <dbReference type="PROSITE" id="PS50102"/>
    </source>
</evidence>
<organism evidence="4 5">
    <name type="scientific">Tagetes erecta</name>
    <name type="common">African marigold</name>
    <dbReference type="NCBI Taxonomy" id="13708"/>
    <lineage>
        <taxon>Eukaryota</taxon>
        <taxon>Viridiplantae</taxon>
        <taxon>Streptophyta</taxon>
        <taxon>Embryophyta</taxon>
        <taxon>Tracheophyta</taxon>
        <taxon>Spermatophyta</taxon>
        <taxon>Magnoliopsida</taxon>
        <taxon>eudicotyledons</taxon>
        <taxon>Gunneridae</taxon>
        <taxon>Pentapetalae</taxon>
        <taxon>asterids</taxon>
        <taxon>campanulids</taxon>
        <taxon>Asterales</taxon>
        <taxon>Asteraceae</taxon>
        <taxon>Asteroideae</taxon>
        <taxon>Heliantheae alliance</taxon>
        <taxon>Tageteae</taxon>
        <taxon>Tagetes</taxon>
    </lineage>
</organism>
<evidence type="ECO:0000313" key="4">
    <source>
        <dbReference type="EMBL" id="KAK1419966.1"/>
    </source>
</evidence>